<evidence type="ECO:0000313" key="1">
    <source>
        <dbReference type="EMBL" id="OSX68090.1"/>
    </source>
</evidence>
<gene>
    <name evidence="1" type="ORF">POSPLADRAFT_1038303</name>
</gene>
<evidence type="ECO:0000313" key="2">
    <source>
        <dbReference type="Proteomes" id="UP000194127"/>
    </source>
</evidence>
<proteinExistence type="predicted"/>
<name>A0A1X6NHV2_9APHY</name>
<dbReference type="Proteomes" id="UP000194127">
    <property type="component" value="Unassembled WGS sequence"/>
</dbReference>
<dbReference type="EMBL" id="KZ110591">
    <property type="protein sequence ID" value="OSX68090.1"/>
    <property type="molecule type" value="Genomic_DNA"/>
</dbReference>
<accession>A0A1X6NHV2</accession>
<reference evidence="1 2" key="1">
    <citation type="submission" date="2017-04" db="EMBL/GenBank/DDBJ databases">
        <title>Genome Sequence of the Model Brown-Rot Fungus Postia placenta SB12.</title>
        <authorList>
            <consortium name="DOE Joint Genome Institute"/>
            <person name="Gaskell J."/>
            <person name="Kersten P."/>
            <person name="Larrondo L.F."/>
            <person name="Canessa P."/>
            <person name="Martinez D."/>
            <person name="Hibbett D."/>
            <person name="Schmoll M."/>
            <person name="Kubicek C.P."/>
            <person name="Martinez A.T."/>
            <person name="Yadav J."/>
            <person name="Master E."/>
            <person name="Magnuson J.K."/>
            <person name="James T."/>
            <person name="Yaver D."/>
            <person name="Berka R."/>
            <person name="Labutti K."/>
            <person name="Lipzen A."/>
            <person name="Aerts A."/>
            <person name="Barry K."/>
            <person name="Henrissat B."/>
            <person name="Blanchette R."/>
            <person name="Grigoriev I."/>
            <person name="Cullen D."/>
        </authorList>
    </citation>
    <scope>NUCLEOTIDE SEQUENCE [LARGE SCALE GENOMIC DNA]</scope>
    <source>
        <strain evidence="1 2">MAD-698-R-SB12</strain>
    </source>
</reference>
<organism evidence="1 2">
    <name type="scientific">Postia placenta MAD-698-R-SB12</name>
    <dbReference type="NCBI Taxonomy" id="670580"/>
    <lineage>
        <taxon>Eukaryota</taxon>
        <taxon>Fungi</taxon>
        <taxon>Dikarya</taxon>
        <taxon>Basidiomycota</taxon>
        <taxon>Agaricomycotina</taxon>
        <taxon>Agaricomycetes</taxon>
        <taxon>Polyporales</taxon>
        <taxon>Adustoporiaceae</taxon>
        <taxon>Rhodonia</taxon>
    </lineage>
</organism>
<dbReference type="AlphaFoldDB" id="A0A1X6NHV2"/>
<dbReference type="RefSeq" id="XP_024344884.1">
    <property type="nucleotide sequence ID" value="XM_024477363.1"/>
</dbReference>
<feature type="non-terminal residue" evidence="1">
    <location>
        <position position="55"/>
    </location>
</feature>
<dbReference type="GeneID" id="36322313"/>
<keyword evidence="2" id="KW-1185">Reference proteome</keyword>
<protein>
    <submittedName>
        <fullName evidence="1">Uncharacterized protein</fullName>
    </submittedName>
</protein>
<sequence>MAAQPGNYWIRTLDVQTNTDMSDMHDGTLNLDSDAYLHTLLIPPESSSGRLSLPM</sequence>